<keyword evidence="1" id="KW-0175">Coiled coil</keyword>
<dbReference type="PANTHER" id="PTHR30050:SF8">
    <property type="entry name" value="PRIMOSOMAL PROTEIN DNAI"/>
    <property type="match status" value="1"/>
</dbReference>
<protein>
    <recommendedName>
        <fullName evidence="2">IstB-like ATP-binding domain-containing protein</fullName>
    </recommendedName>
</protein>
<comment type="caution">
    <text evidence="3">The sequence shown here is derived from an EMBL/GenBank/DDBJ whole genome shotgun (WGS) entry which is preliminary data.</text>
</comment>
<name>A0ABQ5NJI4_9BACI</name>
<dbReference type="InterPro" id="IPR027417">
    <property type="entry name" value="P-loop_NTPase"/>
</dbReference>
<dbReference type="PANTHER" id="PTHR30050">
    <property type="entry name" value="CHROMOSOMAL REPLICATION INITIATOR PROTEIN DNAA"/>
    <property type="match status" value="1"/>
</dbReference>
<dbReference type="Pfam" id="PF01695">
    <property type="entry name" value="IstB_IS21"/>
    <property type="match status" value="1"/>
</dbReference>
<dbReference type="RefSeq" id="WP_264988001.1">
    <property type="nucleotide sequence ID" value="NZ_BRZA01000002.1"/>
</dbReference>
<feature type="coiled-coil region" evidence="1">
    <location>
        <begin position="54"/>
        <end position="81"/>
    </location>
</feature>
<evidence type="ECO:0000259" key="2">
    <source>
        <dbReference type="Pfam" id="PF01695"/>
    </source>
</evidence>
<dbReference type="SUPFAM" id="SSF52540">
    <property type="entry name" value="P-loop containing nucleoside triphosphate hydrolases"/>
    <property type="match status" value="1"/>
</dbReference>
<dbReference type="Proteomes" id="UP001065593">
    <property type="component" value="Unassembled WGS sequence"/>
</dbReference>
<evidence type="ECO:0000313" key="3">
    <source>
        <dbReference type="EMBL" id="GLC88237.1"/>
    </source>
</evidence>
<evidence type="ECO:0000313" key="4">
    <source>
        <dbReference type="Proteomes" id="UP001065593"/>
    </source>
</evidence>
<proteinExistence type="predicted"/>
<evidence type="ECO:0000256" key="1">
    <source>
        <dbReference type="SAM" id="Coils"/>
    </source>
</evidence>
<gene>
    <name evidence="3" type="ORF">LYSBPC_13640</name>
</gene>
<reference evidence="3" key="1">
    <citation type="submission" date="2022-08" db="EMBL/GenBank/DDBJ databases">
        <title>Draft genome sequence of Lysinibacillus sp. strain KH24.</title>
        <authorList>
            <person name="Kanbe H."/>
            <person name="Itoh H."/>
        </authorList>
    </citation>
    <scope>NUCLEOTIDE SEQUENCE</scope>
    <source>
        <strain evidence="3">KH24</strain>
    </source>
</reference>
<sequence>MQAIGTVIQETMATRLTWASEYCFKHDEKKFPAGIQMLERVKGSGEFECPMCFREANNKVLEQEYSELKQAQEQLAKFNTLSKRSVVPDKTILNARFNTYHLKEEEHEARTNARLMAQYADEISNGQVFNIFLNGTPGVGKSHLSYSLLHRINNNSDKMKSCLFIDFDQMLREIRASYDNPDSLYTEFYFVKLLSEVDVLVLDDLGAEIGNEHTTKKASDFIGRILRAVTNARQDKVTIVTTNLSGAKLNSIYDHKTLSRLNKNARVIKFVETKDKRRVDFGF</sequence>
<accession>A0ABQ5NJI4</accession>
<feature type="domain" description="IstB-like ATP-binding" evidence="2">
    <location>
        <begin position="127"/>
        <end position="259"/>
    </location>
</feature>
<dbReference type="InterPro" id="IPR002611">
    <property type="entry name" value="IstB_ATP-bd"/>
</dbReference>
<keyword evidence="4" id="KW-1185">Reference proteome</keyword>
<dbReference type="EMBL" id="BRZA01000002">
    <property type="protein sequence ID" value="GLC88237.1"/>
    <property type="molecule type" value="Genomic_DNA"/>
</dbReference>
<dbReference type="Gene3D" id="3.40.50.300">
    <property type="entry name" value="P-loop containing nucleotide triphosphate hydrolases"/>
    <property type="match status" value="1"/>
</dbReference>
<organism evidence="3 4">
    <name type="scientific">Lysinibacillus piscis</name>
    <dbReference type="NCBI Taxonomy" id="2518931"/>
    <lineage>
        <taxon>Bacteria</taxon>
        <taxon>Bacillati</taxon>
        <taxon>Bacillota</taxon>
        <taxon>Bacilli</taxon>
        <taxon>Bacillales</taxon>
        <taxon>Bacillaceae</taxon>
        <taxon>Lysinibacillus</taxon>
    </lineage>
</organism>